<keyword evidence="1" id="KW-0812">Transmembrane</keyword>
<name>D6GW60_PARA5</name>
<keyword evidence="1" id="KW-0472">Membrane</keyword>
<reference evidence="2 3" key="1">
    <citation type="journal article" date="2010" name="Proc. Natl. Acad. Sci. U.S.A.">
        <title>Enigmatic, ultrasmall, uncultivated Archaea.</title>
        <authorList>
            <person name="Baker B.J."/>
            <person name="Comolli L.R."/>
            <person name="Dick G.J."/>
            <person name="Hauser L.J."/>
            <person name="Hyatt D."/>
            <person name="Dill B.D."/>
            <person name="Land M.L."/>
            <person name="Verberkmoes N.C."/>
            <person name="Hettich R.L."/>
            <person name="Banfield J.F."/>
        </authorList>
    </citation>
    <scope>NUCLEOTIDE SEQUENCE [LARGE SCALE GENOMIC DNA]</scope>
</reference>
<keyword evidence="1" id="KW-1133">Transmembrane helix</keyword>
<proteinExistence type="predicted"/>
<dbReference type="EMBL" id="GG745577">
    <property type="protein sequence ID" value="EFD92548.1"/>
    <property type="molecule type" value="Genomic_DNA"/>
</dbReference>
<organism evidence="2 3">
    <name type="scientific">Candidatus Parvarchaeum acidophilus ARMAN-5</name>
    <dbReference type="NCBI Taxonomy" id="662762"/>
    <lineage>
        <taxon>Archaea</taxon>
        <taxon>Candidatus Parvarchaeota</taxon>
        <taxon>Candidatus Parvarchaeum</taxon>
    </lineage>
</organism>
<dbReference type="AlphaFoldDB" id="D6GW60"/>
<gene>
    <name evidence="2" type="ORF">BJBARM5_0734</name>
</gene>
<sequence length="362" mass="39484">MSFKALNKKDLTLLTSRRSQSALEYMMTYGWAILIIVIVAVILYSMGIFNPSSSITFTSSGFSPFTVSSSLCNNIGYKIAVLAGPIPNNANSLTINKVYLTSATGANTTTASYTLTNPVTLKSGQSATILIPNVACNSANTHYSLSAKIQYSYTASTLGLQTVNTTGIVAGTSITGKPSTLTSYEPITITNSQSSATPSPFQQMINFTSSDNGWTSISTGNFGQNVEFFYYNGTVIPSWLENYTSTNGLWWLKIAAIPSGSSETVYVGFAPTTTNLFNTVNDGEAPQLSSTYAEYDDGANVFNYYQRWGDYLHYQADGAQTEYPLCIIQTIWICGLLQAEHLEIYLMLIRHLSQITNFLVLF</sequence>
<feature type="transmembrane region" description="Helical" evidence="1">
    <location>
        <begin position="26"/>
        <end position="49"/>
    </location>
</feature>
<protein>
    <recommendedName>
        <fullName evidence="4">DUF2341 domain-containing protein</fullName>
    </recommendedName>
</protein>
<evidence type="ECO:0008006" key="4">
    <source>
        <dbReference type="Google" id="ProtNLM"/>
    </source>
</evidence>
<evidence type="ECO:0000256" key="1">
    <source>
        <dbReference type="SAM" id="Phobius"/>
    </source>
</evidence>
<evidence type="ECO:0000313" key="2">
    <source>
        <dbReference type="EMBL" id="EFD92548.1"/>
    </source>
</evidence>
<dbReference type="Proteomes" id="UP000009376">
    <property type="component" value="Unassembled WGS sequence"/>
</dbReference>
<evidence type="ECO:0000313" key="3">
    <source>
        <dbReference type="Proteomes" id="UP000009376"/>
    </source>
</evidence>
<accession>D6GW60</accession>